<dbReference type="InterPro" id="IPR001138">
    <property type="entry name" value="Zn2Cys6_DnaBD"/>
</dbReference>
<dbReference type="InterPro" id="IPR007219">
    <property type="entry name" value="XnlR_reg_dom"/>
</dbReference>
<evidence type="ECO:0000313" key="8">
    <source>
        <dbReference type="EMBL" id="EXJ88836.1"/>
    </source>
</evidence>
<evidence type="ECO:0000256" key="1">
    <source>
        <dbReference type="ARBA" id="ARBA00022723"/>
    </source>
</evidence>
<dbReference type="GO" id="GO:0045944">
    <property type="term" value="P:positive regulation of transcription by RNA polymerase II"/>
    <property type="evidence" value="ECO:0007669"/>
    <property type="project" value="TreeGrafter"/>
</dbReference>
<keyword evidence="1" id="KW-0479">Metal-binding</keyword>
<dbReference type="RefSeq" id="XP_007730233.1">
    <property type="nucleotide sequence ID" value="XM_007732043.1"/>
</dbReference>
<dbReference type="CDD" id="cd12148">
    <property type="entry name" value="fungal_TF_MHR"/>
    <property type="match status" value="1"/>
</dbReference>
<evidence type="ECO:0000259" key="7">
    <source>
        <dbReference type="PROSITE" id="PS50048"/>
    </source>
</evidence>
<dbReference type="Pfam" id="PF00172">
    <property type="entry name" value="Zn_clus"/>
    <property type="match status" value="1"/>
</dbReference>
<keyword evidence="5" id="KW-0539">Nucleus</keyword>
<feature type="domain" description="Zn(2)-C6 fungal-type" evidence="7">
    <location>
        <begin position="35"/>
        <end position="65"/>
    </location>
</feature>
<comment type="caution">
    <text evidence="8">The sequence shown here is derived from an EMBL/GenBank/DDBJ whole genome shotgun (WGS) entry which is preliminary data.</text>
</comment>
<proteinExistence type="predicted"/>
<feature type="region of interest" description="Disordered" evidence="6">
    <location>
        <begin position="142"/>
        <end position="167"/>
    </location>
</feature>
<dbReference type="SMART" id="SM00066">
    <property type="entry name" value="GAL4"/>
    <property type="match status" value="1"/>
</dbReference>
<dbReference type="STRING" id="1182542.W9YHX8"/>
<evidence type="ECO:0000256" key="2">
    <source>
        <dbReference type="ARBA" id="ARBA00023015"/>
    </source>
</evidence>
<dbReference type="PANTHER" id="PTHR47655:SF2">
    <property type="entry name" value="QUINIC ACID UTILIZATION ACTIVATOR"/>
    <property type="match status" value="1"/>
</dbReference>
<protein>
    <recommendedName>
        <fullName evidence="7">Zn(2)-C6 fungal-type domain-containing protein</fullName>
    </recommendedName>
</protein>
<dbReference type="PROSITE" id="PS50048">
    <property type="entry name" value="ZN2_CY6_FUNGAL_2"/>
    <property type="match status" value="1"/>
</dbReference>
<feature type="compositionally biased region" description="Polar residues" evidence="6">
    <location>
        <begin position="148"/>
        <end position="167"/>
    </location>
</feature>
<dbReference type="EMBL" id="AMGY01000002">
    <property type="protein sequence ID" value="EXJ88836.1"/>
    <property type="molecule type" value="Genomic_DNA"/>
</dbReference>
<dbReference type="Pfam" id="PF04082">
    <property type="entry name" value="Fungal_trans"/>
    <property type="match status" value="1"/>
</dbReference>
<evidence type="ECO:0000256" key="5">
    <source>
        <dbReference type="ARBA" id="ARBA00023242"/>
    </source>
</evidence>
<dbReference type="eggNOG" id="ENOG502S3FG">
    <property type="taxonomic scope" value="Eukaryota"/>
</dbReference>
<dbReference type="HOGENOM" id="CLU_402295_0_0_1"/>
<keyword evidence="9" id="KW-1185">Reference proteome</keyword>
<evidence type="ECO:0000256" key="6">
    <source>
        <dbReference type="SAM" id="MobiDB-lite"/>
    </source>
</evidence>
<dbReference type="GeneID" id="19166033"/>
<evidence type="ECO:0000256" key="4">
    <source>
        <dbReference type="ARBA" id="ARBA00023163"/>
    </source>
</evidence>
<evidence type="ECO:0000313" key="9">
    <source>
        <dbReference type="Proteomes" id="UP000019478"/>
    </source>
</evidence>
<sequence length="783" mass="87066">MPANDDGPGQVRELHWDHFPPSNFLKSKSRRVEQACIRCRSRKAKCNGSRPSCSGCRGANAACIYASPPRKRGLTGGYVRVLETLWGSILERIDGSEHAAIKLLEELVVDRGEEWRMEVLEKWKNSRLLREVNRQLSIWDTPEERVQSQEGKTNAQTKQDGASSLQNPPIFQWRVPEETHVEKDRASSSPAEVITVGTSSTLDYLQSHRSEANQNTKYQKIHSMTVASPLLPYHTSDRHPEGVLTLPDNTWELLNRYFTYTHTWFPILEKSDIYKTAQQYPCPRDQIYEHTAQTGAHAALWAALTLAQLQDVAMPFDPPDIVPAERHGKADTEAYRTARTLIPDEDYPCDLGHVQSLLLLSLASCKAGAWERAWHSAGRALRAAYEVRSKTRNEGYATSLNLCGRQKHVLMGAFILDTVISARVQRPAHVRCHDMADAGLVLEDGIEEWGPWVDISTCRGPNDSNMNQHQPLRVASVFNRLFELSCILHDLANDGQGKDDVPKTYPSLVQILRKWLTSLPKVCTVTGLEDHQSQAPPLLPHVLNLHLLFTAIVAQLEVKTMTFYLWQDLVDPTSMPDLDTPPAQISLLKRMYVERYTESHLFPLIDFATSRALLHLTASQSLSDPRQAAGDILVADPNRRHRSSAGLTHHCSGRRLDDSLELGTFPANETVFEDPVQEEGTGGVTRYPWGPRVRCVGPDFAAALSLGQGGAAHSWSTQAGVQSALNRPAGDEVGKGLAPTTTIGPMTVTDDFGIGPALLGGAVSSECMDYFCDQLAELDDFVW</sequence>
<dbReference type="OrthoDB" id="3364175at2759"/>
<dbReference type="PROSITE" id="PS00463">
    <property type="entry name" value="ZN2_CY6_FUNGAL_1"/>
    <property type="match status" value="1"/>
</dbReference>
<name>W9YHX8_9EURO</name>
<organism evidence="8 9">
    <name type="scientific">Capronia epimyces CBS 606.96</name>
    <dbReference type="NCBI Taxonomy" id="1182542"/>
    <lineage>
        <taxon>Eukaryota</taxon>
        <taxon>Fungi</taxon>
        <taxon>Dikarya</taxon>
        <taxon>Ascomycota</taxon>
        <taxon>Pezizomycotina</taxon>
        <taxon>Eurotiomycetes</taxon>
        <taxon>Chaetothyriomycetidae</taxon>
        <taxon>Chaetothyriales</taxon>
        <taxon>Herpotrichiellaceae</taxon>
        <taxon>Capronia</taxon>
    </lineage>
</organism>
<keyword evidence="4" id="KW-0804">Transcription</keyword>
<keyword evidence="3" id="KW-0238">DNA-binding</keyword>
<dbReference type="PANTHER" id="PTHR47655">
    <property type="entry name" value="QUINIC ACID UTILIZATION ACTIVATOR"/>
    <property type="match status" value="1"/>
</dbReference>
<dbReference type="GO" id="GO:0000981">
    <property type="term" value="F:DNA-binding transcription factor activity, RNA polymerase II-specific"/>
    <property type="evidence" value="ECO:0007669"/>
    <property type="project" value="InterPro"/>
</dbReference>
<dbReference type="Proteomes" id="UP000019478">
    <property type="component" value="Unassembled WGS sequence"/>
</dbReference>
<dbReference type="GO" id="GO:0006351">
    <property type="term" value="P:DNA-templated transcription"/>
    <property type="evidence" value="ECO:0007669"/>
    <property type="project" value="InterPro"/>
</dbReference>
<keyword evidence="2" id="KW-0805">Transcription regulation</keyword>
<dbReference type="AlphaFoldDB" id="W9YHX8"/>
<dbReference type="Gene3D" id="4.10.240.10">
    <property type="entry name" value="Zn(2)-C6 fungal-type DNA-binding domain"/>
    <property type="match status" value="1"/>
</dbReference>
<dbReference type="InterPro" id="IPR036864">
    <property type="entry name" value="Zn2-C6_fun-type_DNA-bd_sf"/>
</dbReference>
<dbReference type="GO" id="GO:0003677">
    <property type="term" value="F:DNA binding"/>
    <property type="evidence" value="ECO:0007669"/>
    <property type="project" value="UniProtKB-KW"/>
</dbReference>
<evidence type="ECO:0000256" key="3">
    <source>
        <dbReference type="ARBA" id="ARBA00023125"/>
    </source>
</evidence>
<dbReference type="GO" id="GO:0008270">
    <property type="term" value="F:zinc ion binding"/>
    <property type="evidence" value="ECO:0007669"/>
    <property type="project" value="InterPro"/>
</dbReference>
<dbReference type="SUPFAM" id="SSF57701">
    <property type="entry name" value="Zn2/Cys6 DNA-binding domain"/>
    <property type="match status" value="1"/>
</dbReference>
<gene>
    <name evidence="8" type="ORF">A1O3_01900</name>
</gene>
<reference evidence="8 9" key="1">
    <citation type="submission" date="2013-03" db="EMBL/GenBank/DDBJ databases">
        <title>The Genome Sequence of Capronia epimyces CBS 606.96.</title>
        <authorList>
            <consortium name="The Broad Institute Genomics Platform"/>
            <person name="Cuomo C."/>
            <person name="de Hoog S."/>
            <person name="Gorbushina A."/>
            <person name="Walker B."/>
            <person name="Young S.K."/>
            <person name="Zeng Q."/>
            <person name="Gargeya S."/>
            <person name="Fitzgerald M."/>
            <person name="Haas B."/>
            <person name="Abouelleil A."/>
            <person name="Allen A.W."/>
            <person name="Alvarado L."/>
            <person name="Arachchi H.M."/>
            <person name="Berlin A.M."/>
            <person name="Chapman S.B."/>
            <person name="Gainer-Dewar J."/>
            <person name="Goldberg J."/>
            <person name="Griggs A."/>
            <person name="Gujja S."/>
            <person name="Hansen M."/>
            <person name="Howarth C."/>
            <person name="Imamovic A."/>
            <person name="Ireland A."/>
            <person name="Larimer J."/>
            <person name="McCowan C."/>
            <person name="Murphy C."/>
            <person name="Pearson M."/>
            <person name="Poon T.W."/>
            <person name="Priest M."/>
            <person name="Roberts A."/>
            <person name="Saif S."/>
            <person name="Shea T."/>
            <person name="Sisk P."/>
            <person name="Sykes S."/>
            <person name="Wortman J."/>
            <person name="Nusbaum C."/>
            <person name="Birren B."/>
        </authorList>
    </citation>
    <scope>NUCLEOTIDE SEQUENCE [LARGE SCALE GENOMIC DNA]</scope>
    <source>
        <strain evidence="8 9">CBS 606.96</strain>
    </source>
</reference>
<dbReference type="CDD" id="cd00067">
    <property type="entry name" value="GAL4"/>
    <property type="match status" value="1"/>
</dbReference>
<accession>W9YHX8</accession>
<dbReference type="InterPro" id="IPR052783">
    <property type="entry name" value="Metabolic/Drug-Res_Regulator"/>
</dbReference>